<dbReference type="GO" id="GO:0000938">
    <property type="term" value="C:GARP complex"/>
    <property type="evidence" value="ECO:0007669"/>
    <property type="project" value="InterPro"/>
</dbReference>
<gene>
    <name evidence="9" type="ORF">CVT24_011437</name>
</gene>
<dbReference type="OrthoDB" id="10259024at2759"/>
<comment type="subcellular location">
    <subcellularLocation>
        <location evidence="1">Golgi apparatus</location>
        <location evidence="1">trans-Golgi network</location>
    </subcellularLocation>
</comment>
<dbReference type="Proteomes" id="UP000284842">
    <property type="component" value="Unassembled WGS sequence"/>
</dbReference>
<comment type="similarity">
    <text evidence="2">Belongs to the VPS54 family.</text>
</comment>
<dbReference type="PANTHER" id="PTHR12965:SF0">
    <property type="entry name" value="VACUOLAR PROTEIN SORTING-ASSOCIATED PROTEIN 54"/>
    <property type="match status" value="1"/>
</dbReference>
<comment type="caution">
    <text evidence="9">The sequence shown here is derived from an EMBL/GenBank/DDBJ whole genome shotgun (WGS) entry which is preliminary data.</text>
</comment>
<dbReference type="GO" id="GO:0005829">
    <property type="term" value="C:cytosol"/>
    <property type="evidence" value="ECO:0007669"/>
    <property type="project" value="GOC"/>
</dbReference>
<feature type="region of interest" description="Disordered" evidence="7">
    <location>
        <begin position="921"/>
        <end position="950"/>
    </location>
</feature>
<dbReference type="InterPro" id="IPR039745">
    <property type="entry name" value="Vps54"/>
</dbReference>
<dbReference type="InParanoid" id="A0A409VGF0"/>
<evidence type="ECO:0000256" key="7">
    <source>
        <dbReference type="SAM" id="MobiDB-lite"/>
    </source>
</evidence>
<feature type="compositionally biased region" description="Polar residues" evidence="7">
    <location>
        <begin position="150"/>
        <end position="169"/>
    </location>
</feature>
<dbReference type="AlphaFoldDB" id="A0A409VGF0"/>
<keyword evidence="6" id="KW-0175">Coiled coil</keyword>
<keyword evidence="4" id="KW-0653">Protein transport</keyword>
<evidence type="ECO:0000256" key="2">
    <source>
        <dbReference type="ARBA" id="ARBA00009150"/>
    </source>
</evidence>
<dbReference type="FunCoup" id="A0A409VGF0">
    <property type="interactions" value="246"/>
</dbReference>
<sequence length="1071" mass="118463">MSDASSVAPSRPHTPVGQQPLALPTARPYRFTWDPSSRRPGPESVSGTTEGRGGDDFAATPHPFGFLNNSTASLALGSIPPEWSSSRTGFHAISTVLNNPHKRQAPPKAHSSLPTVTPASLPRVRRKDFETYLQAISTEWERYAQNTQLGQNGHPQVDANQLTPRNSLSGDDVSRSSDEPPVVFMPDGKSIPPLETVPEIFFEKEFNLGDPRTFAIVTEQVNANGYGRHDHSFADPFSLSHSLPLLEKFSHYADTVEQHLVREISIRSTSFFAALTNLHDLQSESERCLDRVSKLRTELQKVDDNNAKRGLEMVRKEMKMGNLLKIRDGVRSMNGVIEMTGVVKGLVNAGQWGQALEIIEELEVKSDLDADQGLKDRLKPLLLNIVRTNGLKEAMLSWREAALLDVKGIINTILPTFEKEAGDKDLSEPGPANHLREMQHSDFIIVIQRVYRSLFNASDGLQIQISMIQDVLKSLGPHHSQKPMDMHSIDEDLQDILTSATVLSSAQAGKAITYRTEQHTALELQDFLTFFNDSWAYLVKCEQVAKGMMIEFRGAINNQAKLYLKSYHETRMSRSAKLVEDELWKPLTEITPGLQHIVDVLVNSAVSDPPELVIKTEDTIFSPYAANFSLAVTPNGTPAPTPAVDSSTAPSFTTALNNSHGPAPPNSRGVVKHLKIEDRSYYMVSATAEVLTLLQDYLRLVVNLPGMTMQVLTRTIEFLKTFNSRVCQMVLGAGAMRSAGLRNISARHLALASQSLSVISDLIPYVRENFRRHLNQHSSTMLVEFDKLKRDYQEHQNEIHSKLVTIMGDRLDTHIKLLRTIDWSDKQPQTRVNKYMTDLVDETEALHRIVSRYLPRPITEYVLSEVFAAINHRLSEEYNAIELPHPEAKARLLEDARYLHQRLGALRNVVAPTGMLETVVSEKAVPRSSTSNGPQSPTPNSPSPPATLARNNTLSANQRLKSLLSSKVSTDKALPMPDRTSTPPPPVPPTSDKPRSPAPSSSVYSGALSNDSSVSGSQSQLSLSMRVSPPVQPIPTRRGSGFMQVERSASPLSYDVSKGDTPAKPSEANGR</sequence>
<feature type="region of interest" description="Disordered" evidence="7">
    <location>
        <begin position="967"/>
        <end position="1071"/>
    </location>
</feature>
<feature type="region of interest" description="Disordered" evidence="7">
    <location>
        <begin position="1"/>
        <end position="64"/>
    </location>
</feature>
<feature type="compositionally biased region" description="Pro residues" evidence="7">
    <location>
        <begin position="936"/>
        <end position="945"/>
    </location>
</feature>
<evidence type="ECO:0000256" key="6">
    <source>
        <dbReference type="ARBA" id="ARBA00023054"/>
    </source>
</evidence>
<dbReference type="PANTHER" id="PTHR12965">
    <property type="entry name" value="VACUOLAR PROTEIN SORTING 54"/>
    <property type="match status" value="1"/>
</dbReference>
<dbReference type="GO" id="GO:0006896">
    <property type="term" value="P:Golgi to vacuole transport"/>
    <property type="evidence" value="ECO:0007669"/>
    <property type="project" value="TreeGrafter"/>
</dbReference>
<dbReference type="STRING" id="181874.A0A409VGF0"/>
<dbReference type="GO" id="GO:0015031">
    <property type="term" value="P:protein transport"/>
    <property type="evidence" value="ECO:0007669"/>
    <property type="project" value="UniProtKB-KW"/>
</dbReference>
<feature type="compositionally biased region" description="Low complexity" evidence="7">
    <location>
        <begin position="1008"/>
        <end position="1024"/>
    </location>
</feature>
<dbReference type="GO" id="GO:0019905">
    <property type="term" value="F:syntaxin binding"/>
    <property type="evidence" value="ECO:0007669"/>
    <property type="project" value="TreeGrafter"/>
</dbReference>
<accession>A0A409VGF0</accession>
<dbReference type="EMBL" id="NHTK01006068">
    <property type="protein sequence ID" value="PPQ65310.1"/>
    <property type="molecule type" value="Genomic_DNA"/>
</dbReference>
<organism evidence="9 10">
    <name type="scientific">Panaeolus cyanescens</name>
    <dbReference type="NCBI Taxonomy" id="181874"/>
    <lineage>
        <taxon>Eukaryota</taxon>
        <taxon>Fungi</taxon>
        <taxon>Dikarya</taxon>
        <taxon>Basidiomycota</taxon>
        <taxon>Agaricomycotina</taxon>
        <taxon>Agaricomycetes</taxon>
        <taxon>Agaricomycetidae</taxon>
        <taxon>Agaricales</taxon>
        <taxon>Agaricineae</taxon>
        <taxon>Galeropsidaceae</taxon>
        <taxon>Panaeolus</taxon>
    </lineage>
</organism>
<keyword evidence="5" id="KW-0333">Golgi apparatus</keyword>
<dbReference type="Pfam" id="PF07928">
    <property type="entry name" value="Vps54"/>
    <property type="match status" value="1"/>
</dbReference>
<evidence type="ECO:0000259" key="8">
    <source>
        <dbReference type="Pfam" id="PF07928"/>
    </source>
</evidence>
<reference evidence="9 10" key="1">
    <citation type="journal article" date="2018" name="Evol. Lett.">
        <title>Horizontal gene cluster transfer increased hallucinogenic mushroom diversity.</title>
        <authorList>
            <person name="Reynolds H.T."/>
            <person name="Vijayakumar V."/>
            <person name="Gluck-Thaler E."/>
            <person name="Korotkin H.B."/>
            <person name="Matheny P.B."/>
            <person name="Slot J.C."/>
        </authorList>
    </citation>
    <scope>NUCLEOTIDE SEQUENCE [LARGE SCALE GENOMIC DNA]</scope>
    <source>
        <strain evidence="9 10">2629</strain>
    </source>
</reference>
<evidence type="ECO:0000256" key="3">
    <source>
        <dbReference type="ARBA" id="ARBA00022448"/>
    </source>
</evidence>
<keyword evidence="10" id="KW-1185">Reference proteome</keyword>
<protein>
    <recommendedName>
        <fullName evidence="8">Vacuolar protein sorting-associated protein 54 C-terminal domain-containing protein</fullName>
    </recommendedName>
</protein>
<feature type="compositionally biased region" description="Pro residues" evidence="7">
    <location>
        <begin position="982"/>
        <end position="991"/>
    </location>
</feature>
<evidence type="ECO:0000313" key="10">
    <source>
        <dbReference type="Proteomes" id="UP000284842"/>
    </source>
</evidence>
<dbReference type="InterPro" id="IPR012501">
    <property type="entry name" value="Vps54_C"/>
</dbReference>
<feature type="region of interest" description="Disordered" evidence="7">
    <location>
        <begin position="150"/>
        <end position="189"/>
    </location>
</feature>
<proteinExistence type="inferred from homology"/>
<evidence type="ECO:0000256" key="1">
    <source>
        <dbReference type="ARBA" id="ARBA00004601"/>
    </source>
</evidence>
<dbReference type="GO" id="GO:0042147">
    <property type="term" value="P:retrograde transport, endosome to Golgi"/>
    <property type="evidence" value="ECO:0007669"/>
    <property type="project" value="InterPro"/>
</dbReference>
<evidence type="ECO:0000256" key="4">
    <source>
        <dbReference type="ARBA" id="ARBA00022927"/>
    </source>
</evidence>
<evidence type="ECO:0000256" key="5">
    <source>
        <dbReference type="ARBA" id="ARBA00023034"/>
    </source>
</evidence>
<evidence type="ECO:0000313" key="9">
    <source>
        <dbReference type="EMBL" id="PPQ65310.1"/>
    </source>
</evidence>
<name>A0A409VGF0_9AGAR</name>
<keyword evidence="3" id="KW-0813">Transport</keyword>
<feature type="domain" description="Vacuolar protein sorting-associated protein 54 C-terminal" evidence="8">
    <location>
        <begin position="679"/>
        <end position="810"/>
    </location>
</feature>
<dbReference type="Gene3D" id="6.10.250.860">
    <property type="match status" value="1"/>
</dbReference>